<evidence type="ECO:0000313" key="1">
    <source>
        <dbReference type="EMBL" id="KAG2566573.1"/>
    </source>
</evidence>
<name>A0A8T0PX91_PANVG</name>
<protein>
    <submittedName>
        <fullName evidence="1">Uncharacterized protein</fullName>
    </submittedName>
</protein>
<gene>
    <name evidence="1" type="ORF">PVAP13_7NG184702</name>
</gene>
<dbReference type="AlphaFoldDB" id="A0A8T0PX91"/>
<accession>A0A8T0PX91</accession>
<dbReference type="PANTHER" id="PTHR18868">
    <property type="entry name" value="OS07G0665300 PROTEIN-RELATED"/>
    <property type="match status" value="1"/>
</dbReference>
<organism evidence="1 2">
    <name type="scientific">Panicum virgatum</name>
    <name type="common">Blackwell switchgrass</name>
    <dbReference type="NCBI Taxonomy" id="38727"/>
    <lineage>
        <taxon>Eukaryota</taxon>
        <taxon>Viridiplantae</taxon>
        <taxon>Streptophyta</taxon>
        <taxon>Embryophyta</taxon>
        <taxon>Tracheophyta</taxon>
        <taxon>Spermatophyta</taxon>
        <taxon>Magnoliopsida</taxon>
        <taxon>Liliopsida</taxon>
        <taxon>Poales</taxon>
        <taxon>Poaceae</taxon>
        <taxon>PACMAD clade</taxon>
        <taxon>Panicoideae</taxon>
        <taxon>Panicodae</taxon>
        <taxon>Paniceae</taxon>
        <taxon>Panicinae</taxon>
        <taxon>Panicum</taxon>
        <taxon>Panicum sect. Hiantes</taxon>
    </lineage>
</organism>
<dbReference type="InterPro" id="IPR009003">
    <property type="entry name" value="Peptidase_S1_PA"/>
</dbReference>
<sequence>MTQRSKRHGDDLTRRFAKESKSCKTGSLVSGHLCGDCDEDVSTGLCDGLKCVLSRSVASITLCNGDTTLFSFSGIAIDREGCLTRFLTSASLARIYNDLMNKDYGDLKIEVRHEGNEVYNGFLDESYLDHNFAVINVFAYLDVHDVVRCVLDLVPHGEELLTVGRGSSGQIMARIINFSVELRASEEEDLHDKVWEGGPLFSFDGKFVGMNHSLTTRSVMFLPWGTISKRLMHFGISSPKKSSLAQSKISKVNRPIGEKRISHAEVHRALVNQEKLDVDSKGYPKLPAAMLGAGMVLVNTFEETFGDMFGKGVWSKLSDQAFKIDHTVVALASFIGEKRFFACTGFFIEWNGSMIVLTSASLVRNSGDGNEVVAGLRIEVALRENRCQGTLKHYNLHYNIALVSVEDCSDACPANTVVYWKGFEVAAVGRCFESGALMAKTGEIVSWSGALDCHFLVTPHVKSPRLRLEDPLFLWMGMLLA</sequence>
<evidence type="ECO:0000313" key="2">
    <source>
        <dbReference type="Proteomes" id="UP000823388"/>
    </source>
</evidence>
<reference evidence="1" key="1">
    <citation type="submission" date="2020-05" db="EMBL/GenBank/DDBJ databases">
        <title>WGS assembly of Panicum virgatum.</title>
        <authorList>
            <person name="Lovell J.T."/>
            <person name="Jenkins J."/>
            <person name="Shu S."/>
            <person name="Juenger T.E."/>
            <person name="Schmutz J."/>
        </authorList>
    </citation>
    <scope>NUCLEOTIDE SEQUENCE</scope>
    <source>
        <strain evidence="1">AP13</strain>
    </source>
</reference>
<comment type="caution">
    <text evidence="1">The sequence shown here is derived from an EMBL/GenBank/DDBJ whole genome shotgun (WGS) entry which is preliminary data.</text>
</comment>
<dbReference type="EMBL" id="CM029050">
    <property type="protein sequence ID" value="KAG2566573.1"/>
    <property type="molecule type" value="Genomic_DNA"/>
</dbReference>
<dbReference type="PANTHER" id="PTHR18868:SF45">
    <property type="entry name" value="OS03G0109900 PROTEIN"/>
    <property type="match status" value="1"/>
</dbReference>
<dbReference type="Proteomes" id="UP000823388">
    <property type="component" value="Chromosome 7N"/>
</dbReference>
<keyword evidence="2" id="KW-1185">Reference proteome</keyword>
<dbReference type="SUPFAM" id="SSF50494">
    <property type="entry name" value="Trypsin-like serine proteases"/>
    <property type="match status" value="2"/>
</dbReference>
<proteinExistence type="predicted"/>